<evidence type="ECO:0000313" key="8">
    <source>
        <dbReference type="EnsemblMetazoa" id="tetur02g05000.1"/>
    </source>
</evidence>
<protein>
    <recommendedName>
        <fullName evidence="3">Conserved oligomeric Golgi complex subunit 1</fullName>
    </recommendedName>
</protein>
<dbReference type="Proteomes" id="UP000015104">
    <property type="component" value="Unassembled WGS sequence"/>
</dbReference>
<evidence type="ECO:0000256" key="5">
    <source>
        <dbReference type="ARBA" id="ARBA00022927"/>
    </source>
</evidence>
<dbReference type="PANTHER" id="PTHR31658">
    <property type="entry name" value="CONSERVED OLIGOMERIC GOLGI COMPLEX SUBUNIT 1"/>
    <property type="match status" value="1"/>
</dbReference>
<comment type="subcellular location">
    <subcellularLocation>
        <location evidence="1">Golgi apparatus membrane</location>
        <topology evidence="1">Peripheral membrane protein</topology>
    </subcellularLocation>
</comment>
<evidence type="ECO:0000256" key="4">
    <source>
        <dbReference type="ARBA" id="ARBA00022448"/>
    </source>
</evidence>
<reference evidence="8" key="2">
    <citation type="submission" date="2015-06" db="UniProtKB">
        <authorList>
            <consortium name="EnsemblMetazoa"/>
        </authorList>
    </citation>
    <scope>IDENTIFICATION</scope>
</reference>
<dbReference type="GO" id="GO:0015031">
    <property type="term" value="P:protein transport"/>
    <property type="evidence" value="ECO:0007669"/>
    <property type="project" value="UniProtKB-KW"/>
</dbReference>
<dbReference type="InterPro" id="IPR033370">
    <property type="entry name" value="COG1"/>
</dbReference>
<dbReference type="EnsemblMetazoa" id="tetur02g05000.1">
    <property type="protein sequence ID" value="tetur02g05000.1"/>
    <property type="gene ID" value="tetur02g05000"/>
</dbReference>
<comment type="similarity">
    <text evidence="2">Belongs to the COG1 family.</text>
</comment>
<sequence>MESDNVELLFETNSIAQIEEIEAKLKKEIEKRKDDLKQIIGEKYKDLIDVSDGLQIMAQRCLVVVEEIDNLDKSFHHFKSKVTQGLSSKQKLSDSPVNKGNLLQWEFAIKCKIIVKSPSKIWYFLDVNDILSATFYYSQVCYVWHRLKDSFTEITQNRPNIVTQYANIVCNFSSILVNQAWKNVSYSRKVTLEPESIALNLMCISILQSFNPSQLLETLLETRYQQMANLFINRSPDFADICLDLFGNLFDTCRLAYLVFVEDMGIPNYLARSKDIVEKFQASQELFCNHLYLSLVPNEIKNFRLKSHFTDHELEMSQVKTMCNNWIQQVYKNIIPKFSEIVSKVDSIFTLFTVLKEANSLLEDSNRLLNWTDLNDILFDNEVSIWQFFLKDTVMKHMEILITSSVTNTYKCLQSSIQAILTSAMDEPVALIDVIWKYESSEQDSLSMKAYGLIEENLKVCHPFEQQLEIISEQLSIIQDNASQGFLPSKDLITLQSIFISALVDNLSNFIDYFDNLCVDKSQNMLRMANIYRTLVYGCPKFAGCHSMFSKDQSDWTRSRVLLRNAYNKLFIDYLSQKLTDLTGEFSKEMDMKSITNFLDLCLTWEEITLEETLEDGKTIKSNIRIPMQISIPLYSLLKQLNISINNIGAHTMSKKAIMFILSKLGLQINSYYQQLLENILAKDIPKNVKHTLFLQFYFDLSFMQLLFGLTKDDNIKKEIKPLLNDNINNYQSQIDPFDLHGFSLVP</sequence>
<keyword evidence="5" id="KW-0653">Protein transport</keyword>
<keyword evidence="7" id="KW-0472">Membrane</keyword>
<dbReference type="AlphaFoldDB" id="T1JVL1"/>
<dbReference type="EMBL" id="CAEY01000795">
    <property type="status" value="NOT_ANNOTATED_CDS"/>
    <property type="molecule type" value="Genomic_DNA"/>
</dbReference>
<dbReference type="Pfam" id="PF08700">
    <property type="entry name" value="VPS51_Exo84_N"/>
    <property type="match status" value="1"/>
</dbReference>
<keyword evidence="4" id="KW-0813">Transport</keyword>
<organism evidence="8 9">
    <name type="scientific">Tetranychus urticae</name>
    <name type="common">Two-spotted spider mite</name>
    <dbReference type="NCBI Taxonomy" id="32264"/>
    <lineage>
        <taxon>Eukaryota</taxon>
        <taxon>Metazoa</taxon>
        <taxon>Ecdysozoa</taxon>
        <taxon>Arthropoda</taxon>
        <taxon>Chelicerata</taxon>
        <taxon>Arachnida</taxon>
        <taxon>Acari</taxon>
        <taxon>Acariformes</taxon>
        <taxon>Trombidiformes</taxon>
        <taxon>Prostigmata</taxon>
        <taxon>Eleutherengona</taxon>
        <taxon>Raphignathae</taxon>
        <taxon>Tetranychoidea</taxon>
        <taxon>Tetranychidae</taxon>
        <taxon>Tetranychus</taxon>
    </lineage>
</organism>
<dbReference type="eggNOG" id="KOG2033">
    <property type="taxonomic scope" value="Eukaryota"/>
</dbReference>
<dbReference type="GO" id="GO:0017119">
    <property type="term" value="C:Golgi transport complex"/>
    <property type="evidence" value="ECO:0007669"/>
    <property type="project" value="InterPro"/>
</dbReference>
<keyword evidence="6" id="KW-0333">Golgi apparatus</keyword>
<dbReference type="HOGENOM" id="CLU_372286_0_0_1"/>
<evidence type="ECO:0000256" key="6">
    <source>
        <dbReference type="ARBA" id="ARBA00023034"/>
    </source>
</evidence>
<dbReference type="STRING" id="32264.T1JVL1"/>
<keyword evidence="9" id="KW-1185">Reference proteome</keyword>
<evidence type="ECO:0000256" key="1">
    <source>
        <dbReference type="ARBA" id="ARBA00004395"/>
    </source>
</evidence>
<accession>T1JVL1</accession>
<proteinExistence type="inferred from homology"/>
<dbReference type="GO" id="GO:0000139">
    <property type="term" value="C:Golgi membrane"/>
    <property type="evidence" value="ECO:0007669"/>
    <property type="project" value="UniProtKB-SubCell"/>
</dbReference>
<reference evidence="9" key="1">
    <citation type="submission" date="2011-08" db="EMBL/GenBank/DDBJ databases">
        <authorList>
            <person name="Rombauts S."/>
        </authorList>
    </citation>
    <scope>NUCLEOTIDE SEQUENCE</scope>
    <source>
        <strain evidence="9">London</strain>
    </source>
</reference>
<evidence type="ECO:0000256" key="7">
    <source>
        <dbReference type="ARBA" id="ARBA00023136"/>
    </source>
</evidence>
<name>T1JVL1_TETUR</name>
<evidence type="ECO:0000256" key="3">
    <source>
        <dbReference type="ARBA" id="ARBA00020978"/>
    </source>
</evidence>
<dbReference type="GO" id="GO:0006891">
    <property type="term" value="P:intra-Golgi vesicle-mediated transport"/>
    <property type="evidence" value="ECO:0007669"/>
    <property type="project" value="InterPro"/>
</dbReference>
<dbReference type="PANTHER" id="PTHR31658:SF0">
    <property type="entry name" value="CONSERVED OLIGOMERIC GOLGI COMPLEX SUBUNIT 1"/>
    <property type="match status" value="1"/>
</dbReference>
<evidence type="ECO:0000256" key="2">
    <source>
        <dbReference type="ARBA" id="ARBA00006653"/>
    </source>
</evidence>
<evidence type="ECO:0000313" key="9">
    <source>
        <dbReference type="Proteomes" id="UP000015104"/>
    </source>
</evidence>